<dbReference type="SUPFAM" id="SSF56935">
    <property type="entry name" value="Porins"/>
    <property type="match status" value="1"/>
</dbReference>
<dbReference type="InterPro" id="IPR033900">
    <property type="entry name" value="Gram_neg_porin_domain"/>
</dbReference>
<name>A0A1N7AZV5_9PSED</name>
<dbReference type="Proteomes" id="UP000186079">
    <property type="component" value="Unassembled WGS sequence"/>
</dbReference>
<proteinExistence type="predicted"/>
<dbReference type="GO" id="GO:0015288">
    <property type="term" value="F:porin activity"/>
    <property type="evidence" value="ECO:0007669"/>
    <property type="project" value="InterPro"/>
</dbReference>
<protein>
    <submittedName>
        <fullName evidence="3">Porin</fullName>
    </submittedName>
</protein>
<feature type="chain" id="PRO_5010209833" evidence="1">
    <location>
        <begin position="22"/>
        <end position="361"/>
    </location>
</feature>
<accession>A0A1N7AZV5</accession>
<feature type="signal peptide" evidence="1">
    <location>
        <begin position="1"/>
        <end position="21"/>
    </location>
</feature>
<dbReference type="Pfam" id="PF13609">
    <property type="entry name" value="Porin_4"/>
    <property type="match status" value="1"/>
</dbReference>
<dbReference type="RefSeq" id="WP_027588752.1">
    <property type="nucleotide sequence ID" value="NZ_FMUP01000004.1"/>
</dbReference>
<sequence>MPAFRAIGLAAACLAITPAFALEQGDYRFNAFGTAAVTYLGGEAEGRNYGINGQTTDSWRGDQLSKLGTQMSYGLTDSLNATAQLTAKAEQDSWKANLEWAYLAWQANDHVLLRAGRLRTATYMYSETLDVGFSYPWLRLPDEVYGQIQLSNYEGVDVVYSLPLSFATLNIQALAGQAKDRDYYLFDEFYDTDWDNLVGASLSLASNDYGTLRVAYNQAKLTIDNPLLGIADSKGSFLSVGYQYDDGSWISANEWTRRTIDGPMSPDQNAFYLMGGRRLGDFLPHLTYAQLDEEKGARQSSWTLGLNYSLMPNVTLKGEYKQVKTENGFEGMFVPSALEVLSQNIPDFDGEIISLGIDFVF</sequence>
<feature type="domain" description="Porin" evidence="2">
    <location>
        <begin position="10"/>
        <end position="327"/>
    </location>
</feature>
<reference evidence="3 4" key="1">
    <citation type="submission" date="2017-01" db="EMBL/GenBank/DDBJ databases">
        <authorList>
            <person name="Mah S.A."/>
            <person name="Swanson W.J."/>
            <person name="Moy G.W."/>
            <person name="Vacquier V.D."/>
        </authorList>
    </citation>
    <scope>NUCLEOTIDE SEQUENCE [LARGE SCALE GENOMIC DNA]</scope>
    <source>
        <strain evidence="3 4">ATCC 29606</strain>
    </source>
</reference>
<dbReference type="AlphaFoldDB" id="A0A1N7AZV5"/>
<evidence type="ECO:0000256" key="1">
    <source>
        <dbReference type="SAM" id="SignalP"/>
    </source>
</evidence>
<gene>
    <name evidence="3" type="ORF">SAMN05421672_1255</name>
</gene>
<dbReference type="GO" id="GO:0016020">
    <property type="term" value="C:membrane"/>
    <property type="evidence" value="ECO:0007669"/>
    <property type="project" value="InterPro"/>
</dbReference>
<evidence type="ECO:0000313" key="3">
    <source>
        <dbReference type="EMBL" id="SIR44562.1"/>
    </source>
</evidence>
<dbReference type="Gene3D" id="2.40.160.10">
    <property type="entry name" value="Porin"/>
    <property type="match status" value="1"/>
</dbReference>
<evidence type="ECO:0000259" key="2">
    <source>
        <dbReference type="Pfam" id="PF13609"/>
    </source>
</evidence>
<evidence type="ECO:0000313" key="4">
    <source>
        <dbReference type="Proteomes" id="UP000186079"/>
    </source>
</evidence>
<keyword evidence="1" id="KW-0732">Signal</keyword>
<organism evidence="3 4">
    <name type="scientific">Pseudomonas flexibilis</name>
    <dbReference type="NCBI Taxonomy" id="706570"/>
    <lineage>
        <taxon>Bacteria</taxon>
        <taxon>Pseudomonadati</taxon>
        <taxon>Pseudomonadota</taxon>
        <taxon>Gammaproteobacteria</taxon>
        <taxon>Pseudomonadales</taxon>
        <taxon>Pseudomonadaceae</taxon>
        <taxon>Pseudomonas</taxon>
    </lineage>
</organism>
<dbReference type="OrthoDB" id="197869at2"/>
<dbReference type="InterPro" id="IPR023614">
    <property type="entry name" value="Porin_dom_sf"/>
</dbReference>
<dbReference type="EMBL" id="FTMC01000025">
    <property type="protein sequence ID" value="SIR44562.1"/>
    <property type="molecule type" value="Genomic_DNA"/>
</dbReference>